<proteinExistence type="inferred from homology"/>
<protein>
    <recommendedName>
        <fullName evidence="1">NAD(P)H-hydrate epimerase</fullName>
        <ecNumber evidence="1">5.1.99.6</ecNumber>
    </recommendedName>
    <alternativeName>
        <fullName evidence="1">NAD(P)HX epimerase</fullName>
    </alternativeName>
</protein>
<dbReference type="EC" id="5.1.99.6" evidence="1"/>
<dbReference type="GO" id="GO:0052856">
    <property type="term" value="F:NAD(P)HX epimerase activity"/>
    <property type="evidence" value="ECO:0007669"/>
    <property type="project" value="UniProtKB-UniRule"/>
</dbReference>
<organism evidence="3 4">
    <name type="scientific">Butyricicoccus porcorum</name>
    <dbReference type="NCBI Taxonomy" id="1945634"/>
    <lineage>
        <taxon>Bacteria</taxon>
        <taxon>Bacillati</taxon>
        <taxon>Bacillota</taxon>
        <taxon>Clostridia</taxon>
        <taxon>Eubacteriales</taxon>
        <taxon>Butyricicoccaceae</taxon>
        <taxon>Butyricicoccus</taxon>
    </lineage>
</organism>
<dbReference type="HAMAP" id="MF_01966">
    <property type="entry name" value="NADHX_epimerase"/>
    <property type="match status" value="1"/>
</dbReference>
<evidence type="ECO:0000259" key="2">
    <source>
        <dbReference type="PROSITE" id="PS51385"/>
    </source>
</evidence>
<gene>
    <name evidence="1" type="primary">nnrE</name>
    <name evidence="3" type="ORF">CBW42_08585</name>
</gene>
<keyword evidence="1" id="KW-0479">Metal-binding</keyword>
<feature type="binding site" evidence="1">
    <location>
        <position position="153"/>
    </location>
    <ligand>
        <name>(6S)-NADPHX</name>
        <dbReference type="ChEBI" id="CHEBI:64076"/>
    </ligand>
</feature>
<dbReference type="Gene3D" id="3.40.50.10260">
    <property type="entry name" value="YjeF N-terminal domain"/>
    <property type="match status" value="1"/>
</dbReference>
<dbReference type="AlphaFoldDB" id="A0A252F2S2"/>
<comment type="similarity">
    <text evidence="1">Belongs to the NnrE/AIBP family.</text>
</comment>
<evidence type="ECO:0000313" key="3">
    <source>
        <dbReference type="EMBL" id="OUM20108.1"/>
    </source>
</evidence>
<feature type="binding site" evidence="1">
    <location>
        <position position="57"/>
    </location>
    <ligand>
        <name>K(+)</name>
        <dbReference type="ChEBI" id="CHEBI:29103"/>
    </ligand>
</feature>
<comment type="catalytic activity">
    <reaction evidence="1">
        <text>(6R)-NADHX = (6S)-NADHX</text>
        <dbReference type="Rhea" id="RHEA:32215"/>
        <dbReference type="ChEBI" id="CHEBI:64074"/>
        <dbReference type="ChEBI" id="CHEBI:64075"/>
        <dbReference type="EC" id="5.1.99.6"/>
    </reaction>
</comment>
<evidence type="ECO:0000313" key="4">
    <source>
        <dbReference type="Proteomes" id="UP000194903"/>
    </source>
</evidence>
<dbReference type="InterPro" id="IPR004443">
    <property type="entry name" value="YjeF_N_dom"/>
</dbReference>
<keyword evidence="1" id="KW-0521">NADP</keyword>
<dbReference type="PROSITE" id="PS51385">
    <property type="entry name" value="YJEF_N"/>
    <property type="match status" value="1"/>
</dbReference>
<sequence length="213" mass="22291">MRIVTAAQMKQIECNADAGGLSYLQMMENAGTAAYQIIRAHKPDAHVLAIVAGKGNNGGDGFVIARLAAQDGLAVRVVLAEGEPVTVDAKTNFHRLDGLNVTVCPIEQIDRLTDADVVIDALYGTGFHGTLRPSGAKACCFMNESGAYLAALDLPSGIHADTGAVAEGAVHADLTVTFDSYKPLHVQETSKPYCGEIVLADIGISEECHNGIG</sequence>
<accession>A0A252F2S2</accession>
<dbReference type="EMBL" id="NHOC01000007">
    <property type="protein sequence ID" value="OUM20108.1"/>
    <property type="molecule type" value="Genomic_DNA"/>
</dbReference>
<feature type="binding site" evidence="1">
    <location>
        <position position="120"/>
    </location>
    <ligand>
        <name>K(+)</name>
        <dbReference type="ChEBI" id="CHEBI:29103"/>
    </ligand>
</feature>
<comment type="caution">
    <text evidence="1">Lacks conserved residue(s) required for the propagation of feature annotation.</text>
</comment>
<keyword evidence="1" id="KW-0413">Isomerase</keyword>
<dbReference type="NCBIfam" id="TIGR00197">
    <property type="entry name" value="yjeF_nterm"/>
    <property type="match status" value="1"/>
</dbReference>
<dbReference type="GO" id="GO:0046872">
    <property type="term" value="F:metal ion binding"/>
    <property type="evidence" value="ECO:0007669"/>
    <property type="project" value="UniProtKB-KW"/>
</dbReference>
<dbReference type="OrthoDB" id="9806925at2"/>
<keyword evidence="1" id="KW-0547">Nucleotide-binding</keyword>
<keyword evidence="1" id="KW-0630">Potassium</keyword>
<reference evidence="3 4" key="1">
    <citation type="submission" date="2017-05" db="EMBL/GenBank/DDBJ databases">
        <title>Butyricicoccus porcorum sp. nov. a butyrate-producing bacterium from the swine intestinal tract.</title>
        <authorList>
            <person name="Trachsel J."/>
            <person name="Humphrey S."/>
            <person name="Allen H.K."/>
        </authorList>
    </citation>
    <scope>NUCLEOTIDE SEQUENCE [LARGE SCALE GENOMIC DNA]</scope>
    <source>
        <strain evidence="3">BB10</strain>
    </source>
</reference>
<dbReference type="Pfam" id="PF03853">
    <property type="entry name" value="YjeF_N"/>
    <property type="match status" value="1"/>
</dbReference>
<comment type="function">
    <text evidence="1">Catalyzes the epimerization of the S- and R-forms of NAD(P)HX, a damaged form of NAD(P)H that is a result of enzymatic or heat-dependent hydration. This is a prerequisite for the S-specific NAD(P)H-hydrate dehydratase to allow the repair of both epimers of NAD(P)HX.</text>
</comment>
<dbReference type="GO" id="GO:0000166">
    <property type="term" value="F:nucleotide binding"/>
    <property type="evidence" value="ECO:0007669"/>
    <property type="project" value="UniProtKB-KW"/>
</dbReference>
<keyword evidence="4" id="KW-1185">Reference proteome</keyword>
<dbReference type="RefSeq" id="WP_087020025.1">
    <property type="nucleotide sequence ID" value="NZ_CP178353.1"/>
</dbReference>
<feature type="binding site" evidence="1">
    <location>
        <begin position="124"/>
        <end position="130"/>
    </location>
    <ligand>
        <name>(6S)-NADPHX</name>
        <dbReference type="ChEBI" id="CHEBI:64076"/>
    </ligand>
</feature>
<comment type="caution">
    <text evidence="3">The sequence shown here is derived from an EMBL/GenBank/DDBJ whole genome shotgun (WGS) entry which is preliminary data.</text>
</comment>
<name>A0A252F2S2_9FIRM</name>
<comment type="cofactor">
    <cofactor evidence="1">
        <name>K(+)</name>
        <dbReference type="ChEBI" id="CHEBI:29103"/>
    </cofactor>
    <text evidence="1">Binds 1 potassium ion per subunit.</text>
</comment>
<evidence type="ECO:0000256" key="1">
    <source>
        <dbReference type="HAMAP-Rule" id="MF_01966"/>
    </source>
</evidence>
<comment type="catalytic activity">
    <reaction evidence="1">
        <text>(6R)-NADPHX = (6S)-NADPHX</text>
        <dbReference type="Rhea" id="RHEA:32227"/>
        <dbReference type="ChEBI" id="CHEBI:64076"/>
        <dbReference type="ChEBI" id="CHEBI:64077"/>
        <dbReference type="EC" id="5.1.99.6"/>
    </reaction>
</comment>
<dbReference type="SUPFAM" id="SSF64153">
    <property type="entry name" value="YjeF N-terminal domain-like"/>
    <property type="match status" value="1"/>
</dbReference>
<feature type="domain" description="YjeF N-terminal" evidence="2">
    <location>
        <begin position="9"/>
        <end position="210"/>
    </location>
</feature>
<dbReference type="Proteomes" id="UP000194903">
    <property type="component" value="Unassembled WGS sequence"/>
</dbReference>
<feature type="binding site" evidence="1">
    <location>
        <begin position="56"/>
        <end position="60"/>
    </location>
    <ligand>
        <name>(6S)-NADPHX</name>
        <dbReference type="ChEBI" id="CHEBI:64076"/>
    </ligand>
</feature>
<dbReference type="InterPro" id="IPR036652">
    <property type="entry name" value="YjeF_N_dom_sf"/>
</dbReference>
<feature type="binding site" evidence="1">
    <location>
        <position position="156"/>
    </location>
    <ligand>
        <name>K(+)</name>
        <dbReference type="ChEBI" id="CHEBI:29103"/>
    </ligand>
</feature>
<keyword evidence="1" id="KW-0520">NAD</keyword>